<dbReference type="PANTHER" id="PTHR21600">
    <property type="entry name" value="MITOCHONDRIAL RNA PSEUDOURIDINE SYNTHASE"/>
    <property type="match status" value="1"/>
</dbReference>
<evidence type="ECO:0000313" key="10">
    <source>
        <dbReference type="Proteomes" id="UP000199026"/>
    </source>
</evidence>
<gene>
    <name evidence="9" type="ORF">SAMN05444486_101400</name>
</gene>
<evidence type="ECO:0000256" key="1">
    <source>
        <dbReference type="ARBA" id="ARBA00010876"/>
    </source>
</evidence>
<dbReference type="InterPro" id="IPR020103">
    <property type="entry name" value="PsdUridine_synth_cat_dom_sf"/>
</dbReference>
<accession>A0A1H3HFA5</accession>
<dbReference type="InterPro" id="IPR002942">
    <property type="entry name" value="S4_RNA-bd"/>
</dbReference>
<dbReference type="SUPFAM" id="SSF55174">
    <property type="entry name" value="Alpha-L RNA-binding motif"/>
    <property type="match status" value="1"/>
</dbReference>
<dbReference type="Gene3D" id="3.10.290.10">
    <property type="entry name" value="RNA-binding S4 domain"/>
    <property type="match status" value="1"/>
</dbReference>
<dbReference type="InterPro" id="IPR006224">
    <property type="entry name" value="PsdUridine_synth_RluA-like_CS"/>
</dbReference>
<feature type="domain" description="RNA-binding S4" evidence="8">
    <location>
        <begin position="16"/>
        <end position="76"/>
    </location>
</feature>
<evidence type="ECO:0000256" key="2">
    <source>
        <dbReference type="ARBA" id="ARBA00023235"/>
    </source>
</evidence>
<evidence type="ECO:0000313" key="9">
    <source>
        <dbReference type="EMBL" id="SDY14147.1"/>
    </source>
</evidence>
<dbReference type="PANTHER" id="PTHR21600:SF44">
    <property type="entry name" value="RIBOSOMAL LARGE SUBUNIT PSEUDOURIDINE SYNTHASE D"/>
    <property type="match status" value="1"/>
</dbReference>
<keyword evidence="2 6" id="KW-0413">Isomerase</keyword>
<dbReference type="Gene3D" id="3.30.2350.10">
    <property type="entry name" value="Pseudouridine synthase"/>
    <property type="match status" value="1"/>
</dbReference>
<dbReference type="GO" id="GO:0003723">
    <property type="term" value="F:RNA binding"/>
    <property type="evidence" value="ECO:0007669"/>
    <property type="project" value="UniProtKB-KW"/>
</dbReference>
<dbReference type="PROSITE" id="PS01129">
    <property type="entry name" value="PSI_RLU"/>
    <property type="match status" value="1"/>
</dbReference>
<dbReference type="AlphaFoldDB" id="A0A1H3HFA5"/>
<feature type="region of interest" description="Disordered" evidence="7">
    <location>
        <begin position="54"/>
        <end position="79"/>
    </location>
</feature>
<protein>
    <recommendedName>
        <fullName evidence="6">Pseudouridine synthase</fullName>
        <ecNumber evidence="6">5.4.99.-</ecNumber>
    </recommendedName>
</protein>
<dbReference type="OrthoDB" id="9807829at2"/>
<dbReference type="GO" id="GO:0160140">
    <property type="term" value="F:23S rRNA pseudouridine(1911/1915/1917) synthase activity"/>
    <property type="evidence" value="ECO:0007669"/>
    <property type="project" value="UniProtKB-EC"/>
</dbReference>
<comment type="function">
    <text evidence="6">Responsible for synthesis of pseudouridine from uracil.</text>
</comment>
<evidence type="ECO:0000256" key="7">
    <source>
        <dbReference type="SAM" id="MobiDB-lite"/>
    </source>
</evidence>
<comment type="similarity">
    <text evidence="1 6">Belongs to the pseudouridine synthase RluA family.</text>
</comment>
<dbReference type="NCBIfam" id="TIGR00005">
    <property type="entry name" value="rluA_subfam"/>
    <property type="match status" value="1"/>
</dbReference>
<dbReference type="InterPro" id="IPR006145">
    <property type="entry name" value="PsdUridine_synth_RsuA/RluA"/>
</dbReference>
<dbReference type="Proteomes" id="UP000199026">
    <property type="component" value="Unassembled WGS sequence"/>
</dbReference>
<organism evidence="9 10">
    <name type="scientific">Lentibacter algarum</name>
    <dbReference type="NCBI Taxonomy" id="576131"/>
    <lineage>
        <taxon>Bacteria</taxon>
        <taxon>Pseudomonadati</taxon>
        <taxon>Pseudomonadota</taxon>
        <taxon>Alphaproteobacteria</taxon>
        <taxon>Rhodobacterales</taxon>
        <taxon>Roseobacteraceae</taxon>
        <taxon>Lentibacter</taxon>
    </lineage>
</organism>
<feature type="compositionally biased region" description="Pro residues" evidence="7">
    <location>
        <begin position="65"/>
        <end position="76"/>
    </location>
</feature>
<dbReference type="SUPFAM" id="SSF55120">
    <property type="entry name" value="Pseudouridine synthase"/>
    <property type="match status" value="1"/>
</dbReference>
<dbReference type="GeneID" id="78123205"/>
<dbReference type="InterPro" id="IPR006225">
    <property type="entry name" value="PsdUridine_synth_RluC/D"/>
</dbReference>
<dbReference type="STRING" id="576131.SAMN05444486_101400"/>
<keyword evidence="5" id="KW-0694">RNA-binding</keyword>
<dbReference type="RefSeq" id="WP_089887420.1">
    <property type="nucleotide sequence ID" value="NZ_CALBNM010000012.1"/>
</dbReference>
<dbReference type="EMBL" id="FNPR01000001">
    <property type="protein sequence ID" value="SDY14147.1"/>
    <property type="molecule type" value="Genomic_DNA"/>
</dbReference>
<dbReference type="InterPro" id="IPR036986">
    <property type="entry name" value="S4_RNA-bd_sf"/>
</dbReference>
<evidence type="ECO:0000256" key="4">
    <source>
        <dbReference type="PIRSR" id="PIRSR606225-1"/>
    </source>
</evidence>
<dbReference type="Pfam" id="PF00849">
    <property type="entry name" value="PseudoU_synth_2"/>
    <property type="match status" value="1"/>
</dbReference>
<comment type="catalytic activity">
    <reaction evidence="3">
        <text>uridine(1911/1915/1917) in 23S rRNA = pseudouridine(1911/1915/1917) in 23S rRNA</text>
        <dbReference type="Rhea" id="RHEA:42524"/>
        <dbReference type="Rhea" id="RHEA-COMP:10097"/>
        <dbReference type="Rhea" id="RHEA-COMP:10098"/>
        <dbReference type="ChEBI" id="CHEBI:65314"/>
        <dbReference type="ChEBI" id="CHEBI:65315"/>
        <dbReference type="EC" id="5.4.99.23"/>
    </reaction>
</comment>
<sequence length="347" mass="38761">MSGVQMITVEAGEGDQRLDRWLKRRFPMLKQGQIEKMCRKGDLRVEGGRVKTSTRVEEGQNVRIPPLPETPAPEYEPPSKISAADTKMIQSCVMYKDDQMIVLNKPTGLPTQGGSKQLKHVDGLAEALKFGFDEKPRLVHRLDKDTSGILVLARTRLAAKTLTEAFRHRETRKIYWAAVAGVPNPRMGMIRWGLVKAAGHGAKGEGEKMMCVHPRAVDRTEGAKRAQTDFMVLENAGQRCAWVAMVPVTGRTHQLRAHMAELGHPIIGDGKYGGSSQENLGDGWGAQLGGGLSKKLHLHARYLRIEHPETRKVMEFRAPLPEHMEETWDTFQWVESDALSDPTEEMS</sequence>
<dbReference type="EC" id="5.4.99.-" evidence="6"/>
<proteinExistence type="inferred from homology"/>
<dbReference type="SMART" id="SM00363">
    <property type="entry name" value="S4"/>
    <property type="match status" value="1"/>
</dbReference>
<evidence type="ECO:0000256" key="5">
    <source>
        <dbReference type="PROSITE-ProRule" id="PRU00182"/>
    </source>
</evidence>
<dbReference type="InterPro" id="IPR050188">
    <property type="entry name" value="RluA_PseudoU_synthase"/>
</dbReference>
<reference evidence="9 10" key="1">
    <citation type="submission" date="2016-10" db="EMBL/GenBank/DDBJ databases">
        <authorList>
            <person name="de Groot N.N."/>
        </authorList>
    </citation>
    <scope>NUCLEOTIDE SEQUENCE [LARGE SCALE GENOMIC DNA]</scope>
    <source>
        <strain evidence="9 10">DSM 24677</strain>
    </source>
</reference>
<comment type="catalytic activity">
    <reaction evidence="6">
        <text>a uridine in RNA = a pseudouridine in RNA</text>
        <dbReference type="Rhea" id="RHEA:48348"/>
        <dbReference type="Rhea" id="RHEA-COMP:12068"/>
        <dbReference type="Rhea" id="RHEA-COMP:12069"/>
        <dbReference type="ChEBI" id="CHEBI:65314"/>
        <dbReference type="ChEBI" id="CHEBI:65315"/>
    </reaction>
</comment>
<name>A0A1H3HFA5_9RHOB</name>
<dbReference type="GO" id="GO:0000455">
    <property type="term" value="P:enzyme-directed rRNA pseudouridine synthesis"/>
    <property type="evidence" value="ECO:0007669"/>
    <property type="project" value="UniProtKB-ARBA"/>
</dbReference>
<evidence type="ECO:0000259" key="8">
    <source>
        <dbReference type="SMART" id="SM00363"/>
    </source>
</evidence>
<dbReference type="CDD" id="cd02869">
    <property type="entry name" value="PseudoU_synth_RluA_like"/>
    <property type="match status" value="1"/>
</dbReference>
<evidence type="ECO:0000256" key="3">
    <source>
        <dbReference type="ARBA" id="ARBA00036882"/>
    </source>
</evidence>
<dbReference type="PROSITE" id="PS50889">
    <property type="entry name" value="S4"/>
    <property type="match status" value="1"/>
</dbReference>
<feature type="active site" evidence="4">
    <location>
        <position position="143"/>
    </location>
</feature>
<keyword evidence="10" id="KW-1185">Reference proteome</keyword>
<evidence type="ECO:0000256" key="6">
    <source>
        <dbReference type="RuleBase" id="RU362028"/>
    </source>
</evidence>